<accession>A0A9K3D1P4</accession>
<feature type="coiled-coil region" evidence="1">
    <location>
        <begin position="49"/>
        <end position="76"/>
    </location>
</feature>
<keyword evidence="3" id="KW-1185">Reference proteome</keyword>
<comment type="caution">
    <text evidence="2">The sequence shown here is derived from an EMBL/GenBank/DDBJ whole genome shotgun (WGS) entry which is preliminary data.</text>
</comment>
<proteinExistence type="predicted"/>
<organism evidence="2 3">
    <name type="scientific">Kipferlia bialata</name>
    <dbReference type="NCBI Taxonomy" id="797122"/>
    <lineage>
        <taxon>Eukaryota</taxon>
        <taxon>Metamonada</taxon>
        <taxon>Carpediemonas-like organisms</taxon>
        <taxon>Kipferlia</taxon>
    </lineage>
</organism>
<sequence>MCQPQAQWRHISDPLSKAHILVTRISGQLSASADGQNYHQNIEAQRERAQKAETGLKSVIRDVVELESELLEARRTNALKYFEHVQTIETVLDEYKTNAAKLYQHYTQAIESISALDASARGVSYSQSQVSVLDLQDLRELAEKCACARGLDTVTTTLLPIVQSVEGGLVATQRRLSDIKQTLASDIVNAEALLREGYSRVTICTGMRVERESTAQC</sequence>
<dbReference type="EMBL" id="BDIP01002056">
    <property type="protein sequence ID" value="GIQ85654.1"/>
    <property type="molecule type" value="Genomic_DNA"/>
</dbReference>
<gene>
    <name evidence="2" type="ORF">KIPB_007358</name>
</gene>
<name>A0A9K3D1P4_9EUKA</name>
<keyword evidence="1" id="KW-0175">Coiled coil</keyword>
<dbReference type="AlphaFoldDB" id="A0A9K3D1P4"/>
<evidence type="ECO:0000256" key="1">
    <source>
        <dbReference type="SAM" id="Coils"/>
    </source>
</evidence>
<evidence type="ECO:0000313" key="3">
    <source>
        <dbReference type="Proteomes" id="UP000265618"/>
    </source>
</evidence>
<protein>
    <submittedName>
        <fullName evidence="2">Uncharacterized protein</fullName>
    </submittedName>
</protein>
<dbReference type="Proteomes" id="UP000265618">
    <property type="component" value="Unassembled WGS sequence"/>
</dbReference>
<evidence type="ECO:0000313" key="2">
    <source>
        <dbReference type="EMBL" id="GIQ85654.1"/>
    </source>
</evidence>
<reference evidence="2 3" key="1">
    <citation type="journal article" date="2018" name="PLoS ONE">
        <title>The draft genome of Kipferlia bialata reveals reductive genome evolution in fornicate parasites.</title>
        <authorList>
            <person name="Tanifuji G."/>
            <person name="Takabayashi S."/>
            <person name="Kume K."/>
            <person name="Takagi M."/>
            <person name="Nakayama T."/>
            <person name="Kamikawa R."/>
            <person name="Inagaki Y."/>
            <person name="Hashimoto T."/>
        </authorList>
    </citation>
    <scope>NUCLEOTIDE SEQUENCE [LARGE SCALE GENOMIC DNA]</scope>
    <source>
        <strain evidence="2">NY0173</strain>
    </source>
</reference>